<evidence type="ECO:0000313" key="2">
    <source>
        <dbReference type="EMBL" id="BCB85712.1"/>
    </source>
</evidence>
<sequence length="259" mass="25916">MNVYTRGIAGTAALLGLVALTACGSGEPTPEPEAPNTAAPTGAPDARVQLAGLAAAAQDRKVTALYTWSVPGSSDRTVVLTTAADGSWRVDVPLGALGGTADVSMAQNADGLFQCALPSAEHPVQPACVRVADPDGALDRGIDPRVQHPFTDWRKVLTDRTAPLSVSTAQPLPGASGSCFSVETTTASVNAPLDAGIYCYAPDGTFTGAKVSFGTLLLAGAPSAAPPAITLPGPVVAQEPLGMATPPPPIATPSATPTA</sequence>
<reference evidence="2 3" key="1">
    <citation type="submission" date="2020-03" db="EMBL/GenBank/DDBJ databases">
        <title>Whole genome shotgun sequence of Phytohabitans suffuscus NBRC 105367.</title>
        <authorList>
            <person name="Komaki H."/>
            <person name="Tamura T."/>
        </authorList>
    </citation>
    <scope>NUCLEOTIDE SEQUENCE [LARGE SCALE GENOMIC DNA]</scope>
    <source>
        <strain evidence="2 3">NBRC 105367</strain>
    </source>
</reference>
<evidence type="ECO:0000256" key="1">
    <source>
        <dbReference type="SAM" id="SignalP"/>
    </source>
</evidence>
<dbReference type="KEGG" id="psuu:Psuf_030250"/>
<organism evidence="2 3">
    <name type="scientific">Phytohabitans suffuscus</name>
    <dbReference type="NCBI Taxonomy" id="624315"/>
    <lineage>
        <taxon>Bacteria</taxon>
        <taxon>Bacillati</taxon>
        <taxon>Actinomycetota</taxon>
        <taxon>Actinomycetes</taxon>
        <taxon>Micromonosporales</taxon>
        <taxon>Micromonosporaceae</taxon>
    </lineage>
</organism>
<reference evidence="2 3" key="2">
    <citation type="submission" date="2020-03" db="EMBL/GenBank/DDBJ databases">
        <authorList>
            <person name="Ichikawa N."/>
            <person name="Kimura A."/>
            <person name="Kitahashi Y."/>
            <person name="Uohara A."/>
        </authorList>
    </citation>
    <scope>NUCLEOTIDE SEQUENCE [LARGE SCALE GENOMIC DNA]</scope>
    <source>
        <strain evidence="2 3">NBRC 105367</strain>
    </source>
</reference>
<dbReference type="PROSITE" id="PS51257">
    <property type="entry name" value="PROKAR_LIPOPROTEIN"/>
    <property type="match status" value="1"/>
</dbReference>
<feature type="chain" id="PRO_5026117545" description="Lipoprotein" evidence="1">
    <location>
        <begin position="25"/>
        <end position="259"/>
    </location>
</feature>
<dbReference type="AlphaFoldDB" id="A0A6F8YHY2"/>
<evidence type="ECO:0008006" key="4">
    <source>
        <dbReference type="Google" id="ProtNLM"/>
    </source>
</evidence>
<protein>
    <recommendedName>
        <fullName evidence="4">Lipoprotein</fullName>
    </recommendedName>
</protein>
<keyword evidence="1" id="KW-0732">Signal</keyword>
<accession>A0A6F8YHY2</accession>
<dbReference type="EMBL" id="AP022871">
    <property type="protein sequence ID" value="BCB85712.1"/>
    <property type="molecule type" value="Genomic_DNA"/>
</dbReference>
<dbReference type="Proteomes" id="UP000503011">
    <property type="component" value="Chromosome"/>
</dbReference>
<feature type="signal peptide" evidence="1">
    <location>
        <begin position="1"/>
        <end position="24"/>
    </location>
</feature>
<gene>
    <name evidence="2" type="ORF">Psuf_030250</name>
</gene>
<keyword evidence="3" id="KW-1185">Reference proteome</keyword>
<name>A0A6F8YHY2_9ACTN</name>
<evidence type="ECO:0000313" key="3">
    <source>
        <dbReference type="Proteomes" id="UP000503011"/>
    </source>
</evidence>
<proteinExistence type="predicted"/>